<dbReference type="GO" id="GO:0030170">
    <property type="term" value="F:pyridoxal phosphate binding"/>
    <property type="evidence" value="ECO:0007669"/>
    <property type="project" value="InterPro"/>
</dbReference>
<keyword evidence="3 8" id="KW-0032">Aminotransferase</keyword>
<organism evidence="8 9">
    <name type="scientific">Candidatus Fimenecus excrementigallinarum</name>
    <dbReference type="NCBI Taxonomy" id="2840816"/>
    <lineage>
        <taxon>Bacteria</taxon>
        <taxon>Bacillati</taxon>
        <taxon>Bacillota</taxon>
        <taxon>Clostridia</taxon>
        <taxon>Candidatus Fimenecus</taxon>
    </lineage>
</organism>
<keyword evidence="5" id="KW-0663">Pyridoxal phosphate</keyword>
<comment type="similarity">
    <text evidence="2">Belongs to the class-I pyridoxal-phosphate-dependent aminotransferase family.</text>
</comment>
<dbReference type="Gene3D" id="3.90.1150.10">
    <property type="entry name" value="Aspartate Aminotransferase, domain 1"/>
    <property type="match status" value="1"/>
</dbReference>
<dbReference type="InterPro" id="IPR051926">
    <property type="entry name" value="Ala_Aminotransferase"/>
</dbReference>
<dbReference type="PANTHER" id="PTHR43488:SF2">
    <property type="entry name" value="GLUTAMATE-PYRUVATE AMINOTRANSFERASE ALAA"/>
    <property type="match status" value="1"/>
</dbReference>
<dbReference type="Gene3D" id="3.40.640.10">
    <property type="entry name" value="Type I PLP-dependent aspartate aminotransferase-like (Major domain)"/>
    <property type="match status" value="1"/>
</dbReference>
<reference evidence="8" key="2">
    <citation type="journal article" date="2021" name="PeerJ">
        <title>Extensive microbial diversity within the chicken gut microbiome revealed by metagenomics and culture.</title>
        <authorList>
            <person name="Gilroy R."/>
            <person name="Ravi A."/>
            <person name="Getino M."/>
            <person name="Pursley I."/>
            <person name="Horton D.L."/>
            <person name="Alikhan N.F."/>
            <person name="Baker D."/>
            <person name="Gharbi K."/>
            <person name="Hall N."/>
            <person name="Watson M."/>
            <person name="Adriaenssens E.M."/>
            <person name="Foster-Nyarko E."/>
            <person name="Jarju S."/>
            <person name="Secka A."/>
            <person name="Antonio M."/>
            <person name="Oren A."/>
            <person name="Chaudhuri R.R."/>
            <person name="La Ragione R."/>
            <person name="Hildebrand F."/>
            <person name="Pallen M.J."/>
        </authorList>
    </citation>
    <scope>NUCLEOTIDE SEQUENCE</scope>
    <source>
        <strain evidence="8">ChiGjej1B1-19959</strain>
    </source>
</reference>
<proteinExistence type="inferred from homology"/>
<evidence type="ECO:0000256" key="3">
    <source>
        <dbReference type="ARBA" id="ARBA00022576"/>
    </source>
</evidence>
<dbReference type="SUPFAM" id="SSF53383">
    <property type="entry name" value="PLP-dependent transferases"/>
    <property type="match status" value="1"/>
</dbReference>
<dbReference type="EMBL" id="DVMW01000018">
    <property type="protein sequence ID" value="HIU35348.1"/>
    <property type="molecule type" value="Genomic_DNA"/>
</dbReference>
<dbReference type="PANTHER" id="PTHR43488">
    <property type="entry name" value="GLUTAMATE-PYRUVATE AMINOTRANSFERASE ALAA"/>
    <property type="match status" value="1"/>
</dbReference>
<comment type="caution">
    <text evidence="8">The sequence shown here is derived from an EMBL/GenBank/DDBJ whole genome shotgun (WGS) entry which is preliminary data.</text>
</comment>
<protein>
    <recommendedName>
        <fullName evidence="6">alanine transaminase</fullName>
        <ecNumber evidence="6">2.6.1.2</ecNumber>
    </recommendedName>
</protein>
<dbReference type="CDD" id="cd00609">
    <property type="entry name" value="AAT_like"/>
    <property type="match status" value="1"/>
</dbReference>
<dbReference type="InterPro" id="IPR015424">
    <property type="entry name" value="PyrdxlP-dep_Trfase"/>
</dbReference>
<gene>
    <name evidence="8" type="ORF">IAC53_01905</name>
</gene>
<evidence type="ECO:0000256" key="5">
    <source>
        <dbReference type="ARBA" id="ARBA00022898"/>
    </source>
</evidence>
<evidence type="ECO:0000256" key="2">
    <source>
        <dbReference type="ARBA" id="ARBA00007441"/>
    </source>
</evidence>
<feature type="domain" description="Aminotransferase class I/classII large" evidence="7">
    <location>
        <begin position="35"/>
        <end position="394"/>
    </location>
</feature>
<dbReference type="AlphaFoldDB" id="A0A9D1IDS5"/>
<dbReference type="Pfam" id="PF00155">
    <property type="entry name" value="Aminotran_1_2"/>
    <property type="match status" value="1"/>
</dbReference>
<dbReference type="InterPro" id="IPR015422">
    <property type="entry name" value="PyrdxlP-dep_Trfase_small"/>
</dbReference>
<reference evidence="8" key="1">
    <citation type="submission" date="2020-10" db="EMBL/GenBank/DDBJ databases">
        <authorList>
            <person name="Gilroy R."/>
        </authorList>
    </citation>
    <scope>NUCLEOTIDE SEQUENCE</scope>
    <source>
        <strain evidence="8">ChiGjej1B1-19959</strain>
    </source>
</reference>
<sequence>MRTFEKSKKLDHVCYDIRGPVLDEADRMASNGVRILKLNIGNPAPFHFTAPDEIIRDMIHTLTEAEGYSESKGIFSARKAVMQYCQLKGIAGVDVDDIYTGNGVSELITMSMQGLLDNGDEILLPAPDYPLWTASVSLAGGTPVHYMCDEQNEWNPDIADLESKITPRTKGIVLINPNNPTGALYSREVLEEIVRIADKYGLILFADEIYDRLVMDGLTHISVAAIAPHVPCVTFNGLSKSHRVAGFRCGWMVISGDKSRIKGYIEGLNLLSSMRLCSNVPAQHIIQTALGGYQSADKLLCPGGRIYEQREFIYNALNAIDGVSAVKPKAAFYIFPRFDKAKFNLKDDERFVLDFLRKKKILLVQGTAFNYPEPDHARIVYLPTVKELGYAADELRDFLQTYSQS</sequence>
<dbReference type="Proteomes" id="UP000824071">
    <property type="component" value="Unassembled WGS sequence"/>
</dbReference>
<evidence type="ECO:0000256" key="1">
    <source>
        <dbReference type="ARBA" id="ARBA00001933"/>
    </source>
</evidence>
<evidence type="ECO:0000256" key="6">
    <source>
        <dbReference type="ARBA" id="ARBA00026106"/>
    </source>
</evidence>
<evidence type="ECO:0000256" key="4">
    <source>
        <dbReference type="ARBA" id="ARBA00022679"/>
    </source>
</evidence>
<dbReference type="GO" id="GO:0004021">
    <property type="term" value="F:L-alanine:2-oxoglutarate aminotransferase activity"/>
    <property type="evidence" value="ECO:0007669"/>
    <property type="project" value="UniProtKB-EC"/>
</dbReference>
<dbReference type="InterPro" id="IPR015421">
    <property type="entry name" value="PyrdxlP-dep_Trfase_major"/>
</dbReference>
<name>A0A9D1IDS5_9FIRM</name>
<accession>A0A9D1IDS5</accession>
<evidence type="ECO:0000313" key="9">
    <source>
        <dbReference type="Proteomes" id="UP000824071"/>
    </source>
</evidence>
<comment type="cofactor">
    <cofactor evidence="1">
        <name>pyridoxal 5'-phosphate</name>
        <dbReference type="ChEBI" id="CHEBI:597326"/>
    </cofactor>
</comment>
<evidence type="ECO:0000313" key="8">
    <source>
        <dbReference type="EMBL" id="HIU35348.1"/>
    </source>
</evidence>
<keyword evidence="4" id="KW-0808">Transferase</keyword>
<dbReference type="InterPro" id="IPR004839">
    <property type="entry name" value="Aminotransferase_I/II_large"/>
</dbReference>
<evidence type="ECO:0000259" key="7">
    <source>
        <dbReference type="Pfam" id="PF00155"/>
    </source>
</evidence>
<dbReference type="EC" id="2.6.1.2" evidence="6"/>